<dbReference type="PANTHER" id="PTHR11937">
    <property type="entry name" value="ACTIN"/>
    <property type="match status" value="1"/>
</dbReference>
<dbReference type="Gene3D" id="3.30.420.40">
    <property type="match status" value="3"/>
</dbReference>
<comment type="similarity">
    <text evidence="1">Belongs to the actin family.</text>
</comment>
<dbReference type="InterPro" id="IPR004000">
    <property type="entry name" value="Actin"/>
</dbReference>
<evidence type="ECO:0000313" key="3">
    <source>
        <dbReference type="Proteomes" id="UP001165941"/>
    </source>
</evidence>
<dbReference type="Gene3D" id="2.30.36.70">
    <property type="entry name" value="Actin, Chain A, domain 2"/>
    <property type="match status" value="1"/>
</dbReference>
<proteinExistence type="inferred from homology"/>
<dbReference type="SUPFAM" id="SSF53067">
    <property type="entry name" value="Actin-like ATPase domain"/>
    <property type="match status" value="2"/>
</dbReference>
<dbReference type="InterPro" id="IPR043129">
    <property type="entry name" value="ATPase_NBD"/>
</dbReference>
<gene>
    <name evidence="2" type="ORF">BU61_2512</name>
</gene>
<reference evidence="2" key="1">
    <citation type="submission" date="2018-05" db="EMBL/GenBank/DDBJ databases">
        <authorList>
            <person name="Pedro S.L.S."/>
            <person name="Freitas R.C."/>
            <person name="Barreto A.S."/>
            <person name="Lima A.O.S."/>
        </authorList>
    </citation>
    <scope>NUCLEOTIDE SEQUENCE</scope>
    <source>
        <strain evidence="2">BP203</strain>
        <tissue evidence="2">Muscle</tissue>
    </source>
</reference>
<keyword evidence="3" id="KW-1185">Reference proteome</keyword>
<protein>
    <submittedName>
        <fullName evidence="2">Actin, beta-like 2</fullName>
    </submittedName>
</protein>
<dbReference type="SMART" id="SM00268">
    <property type="entry name" value="ACTIN"/>
    <property type="match status" value="1"/>
</dbReference>
<dbReference type="Proteomes" id="UP001165941">
    <property type="component" value="Unassembled WGS sequence"/>
</dbReference>
<evidence type="ECO:0000313" key="2">
    <source>
        <dbReference type="EMBL" id="NIG59201.1"/>
    </source>
</evidence>
<sequence>MTDDELSALVADNGSGMCQAGFGGDDGPRAVLSMVGHPRHHGVMVGTGQKDCNMGDEAQSKRGIMTLKYPIEHGVVTNWDHIEKIWHHAFYNELRVALDEHPILLTKASLSPKINQEKTQIMFKASNTPATYVAIQAVLSLYASGWTPGVMTDSGDGVNHTVPTYEGYALPHAILRQDVAGRDLLQILTERGYNFATTAGREIVRDVTEKLCYVALDFEQEMVSAASSSSLERSYELPDGQVITTTNERFQCPEAIFQPSFLGTESSGIHKTTFNPVVKCDVDIRKDLHANTVRSGGSTTYPGTVDWMQKETVALAPSTVKTKIIASPRSGRTPFGLGGSILASLSMFQQTWISKQEYDKADPPIIHRKRF</sequence>
<name>A0ABX0S7B9_PONBL</name>
<dbReference type="Gene3D" id="3.90.640.10">
    <property type="entry name" value="Actin, Chain A, domain 4"/>
    <property type="match status" value="1"/>
</dbReference>
<evidence type="ECO:0000256" key="1">
    <source>
        <dbReference type="RuleBase" id="RU000487"/>
    </source>
</evidence>
<dbReference type="EMBL" id="PGGH01088482">
    <property type="protein sequence ID" value="NIG59201.1"/>
    <property type="molecule type" value="Genomic_DNA"/>
</dbReference>
<comment type="caution">
    <text evidence="2">The sequence shown here is derived from an EMBL/GenBank/DDBJ whole genome shotgun (WGS) entry which is preliminary data.</text>
</comment>
<organism evidence="2 3">
    <name type="scientific">Pontoporia blainvillei</name>
    <name type="common">Franciscana</name>
    <name type="synonym">Delphinus blainvillei</name>
    <dbReference type="NCBI Taxonomy" id="48723"/>
    <lineage>
        <taxon>Eukaryota</taxon>
        <taxon>Metazoa</taxon>
        <taxon>Chordata</taxon>
        <taxon>Craniata</taxon>
        <taxon>Vertebrata</taxon>
        <taxon>Euteleostomi</taxon>
        <taxon>Mammalia</taxon>
        <taxon>Eutheria</taxon>
        <taxon>Laurasiatheria</taxon>
        <taxon>Artiodactyla</taxon>
        <taxon>Whippomorpha</taxon>
        <taxon>Cetacea</taxon>
        <taxon>Odontoceti</taxon>
        <taxon>Pontoporiidae</taxon>
        <taxon>Pontoporia</taxon>
    </lineage>
</organism>
<dbReference type="PRINTS" id="PR00190">
    <property type="entry name" value="ACTIN"/>
</dbReference>
<accession>A0ABX0S7B9</accession>
<dbReference type="Pfam" id="PF00022">
    <property type="entry name" value="Actin"/>
    <property type="match status" value="2"/>
</dbReference>